<dbReference type="WBParaSite" id="SRAE_1000049800.1">
    <property type="protein sequence ID" value="SRAE_1000049800.1"/>
    <property type="gene ID" value="WBGene00257095"/>
</dbReference>
<feature type="transmembrane region" description="Helical" evidence="1">
    <location>
        <begin position="58"/>
        <end position="81"/>
    </location>
</feature>
<dbReference type="Proteomes" id="UP000035682">
    <property type="component" value="Unplaced"/>
</dbReference>
<organism evidence="2">
    <name type="scientific">Strongyloides ratti</name>
    <name type="common">Parasitic roundworm</name>
    <dbReference type="NCBI Taxonomy" id="34506"/>
    <lineage>
        <taxon>Eukaryota</taxon>
        <taxon>Metazoa</taxon>
        <taxon>Ecdysozoa</taxon>
        <taxon>Nematoda</taxon>
        <taxon>Chromadorea</taxon>
        <taxon>Rhabditida</taxon>
        <taxon>Tylenchina</taxon>
        <taxon>Panagrolaimomorpha</taxon>
        <taxon>Strongyloidoidea</taxon>
        <taxon>Strongyloididae</taxon>
        <taxon>Strongyloides</taxon>
    </lineage>
</organism>
<evidence type="ECO:0000256" key="1">
    <source>
        <dbReference type="SAM" id="Phobius"/>
    </source>
</evidence>
<keyword evidence="1" id="KW-0472">Membrane</keyword>
<name>A0A090KXL8_STRRB</name>
<accession>A0A090KXL8</accession>
<dbReference type="WormBase" id="SRAE_1000049800">
    <property type="protein sequence ID" value="SRP04487"/>
    <property type="gene ID" value="WBGene00257095"/>
</dbReference>
<keyword evidence="1" id="KW-0812">Transmembrane</keyword>
<keyword evidence="1" id="KW-1133">Transmembrane helix</keyword>
<sequence>MKNAGYTFNQLEVVKNDFKFLQNFTLIKYRLYNKSINGGQVNNNNNIDHVDKAEAVNYTGFIIMGSIIIIIIISIVIFVIWNKIRKNKNRDKRVDHIQIYNTRTKNISAPRSTK</sequence>
<reference evidence="4" key="3">
    <citation type="submission" date="2020-12" db="UniProtKB">
        <authorList>
            <consortium name="WormBaseParasite"/>
        </authorList>
    </citation>
    <scope>IDENTIFICATION</scope>
</reference>
<evidence type="ECO:0000313" key="3">
    <source>
        <dbReference type="Proteomes" id="UP000035682"/>
    </source>
</evidence>
<evidence type="ECO:0000313" key="5">
    <source>
        <dbReference type="WormBase" id="SRAE_1000049800"/>
    </source>
</evidence>
<gene>
    <name evidence="2 4 5" type="ORF">SRAE_1000049800</name>
</gene>
<evidence type="ECO:0000313" key="4">
    <source>
        <dbReference type="WBParaSite" id="SRAE_1000049800.1"/>
    </source>
</evidence>
<proteinExistence type="predicted"/>
<keyword evidence="3" id="KW-1185">Reference proteome</keyword>
<dbReference type="EMBL" id="LN609528">
    <property type="protein sequence ID" value="CEF62225.1"/>
    <property type="molecule type" value="Genomic_DNA"/>
</dbReference>
<evidence type="ECO:0000313" key="2">
    <source>
        <dbReference type="EMBL" id="CEF62225.1"/>
    </source>
</evidence>
<dbReference type="AlphaFoldDB" id="A0A090KXL8"/>
<dbReference type="CTD" id="36374590"/>
<protein>
    <submittedName>
        <fullName evidence="2 4">Uncharacterized protein</fullName>
    </submittedName>
</protein>
<reference evidence="2" key="2">
    <citation type="submission" date="2014-09" db="EMBL/GenBank/DDBJ databases">
        <authorList>
            <person name="Aslett A.Martin."/>
        </authorList>
    </citation>
    <scope>NUCLEOTIDE SEQUENCE</scope>
    <source>
        <strain evidence="2">ED321 Heterogonic</strain>
    </source>
</reference>
<dbReference type="RefSeq" id="XP_024501427.1">
    <property type="nucleotide sequence ID" value="XM_024647338.1"/>
</dbReference>
<reference evidence="3" key="1">
    <citation type="submission" date="2014-09" db="EMBL/GenBank/DDBJ databases">
        <authorList>
            <person name="Martin A.A."/>
        </authorList>
    </citation>
    <scope>NUCLEOTIDE SEQUENCE</scope>
    <source>
        <strain evidence="3">ED321</strain>
    </source>
</reference>
<dbReference type="GeneID" id="36374590"/>